<keyword evidence="1" id="KW-0812">Transmembrane</keyword>
<dbReference type="KEGG" id="afj:AFERRID_26680"/>
<dbReference type="AlphaFoldDB" id="A0A2Z6IL16"/>
<feature type="transmembrane region" description="Helical" evidence="1">
    <location>
        <begin position="12"/>
        <end position="32"/>
    </location>
</feature>
<feature type="transmembrane region" description="Helical" evidence="1">
    <location>
        <begin position="53"/>
        <end position="77"/>
    </location>
</feature>
<dbReference type="Pfam" id="PF14373">
    <property type="entry name" value="Imm_superinfect"/>
    <property type="match status" value="1"/>
</dbReference>
<sequence length="127" mass="14092">MYQGANAASWSFAIHLMCVFFQESTIIDFCISKQIHEKGKDHMLHWITGTRDGFLVLLVIAFVLALGVYVLPVLMAWSLGSPYRMSITVLDILLGWTVLGWLAALIWAVVTGKSGSFDEDGDCSHPE</sequence>
<accession>A0A2Z6IL16</accession>
<evidence type="ECO:0008006" key="4">
    <source>
        <dbReference type="Google" id="ProtNLM"/>
    </source>
</evidence>
<proteinExistence type="predicted"/>
<gene>
    <name evidence="2" type="ORF">AFERRID_26680</name>
</gene>
<dbReference type="EMBL" id="AP018795">
    <property type="protein sequence ID" value="BBF66450.1"/>
    <property type="molecule type" value="Genomic_DNA"/>
</dbReference>
<feature type="transmembrane region" description="Helical" evidence="1">
    <location>
        <begin position="89"/>
        <end position="110"/>
    </location>
</feature>
<dbReference type="InterPro" id="IPR016410">
    <property type="entry name" value="Phage_imm"/>
</dbReference>
<protein>
    <recommendedName>
        <fullName evidence="4">Superinfection immunity protein</fullName>
    </recommendedName>
</protein>
<dbReference type="Proteomes" id="UP000280188">
    <property type="component" value="Chromosome"/>
</dbReference>
<keyword evidence="1" id="KW-0472">Membrane</keyword>
<organism evidence="2 3">
    <name type="scientific">Acidithiobacillus ferridurans</name>
    <dbReference type="NCBI Taxonomy" id="1232575"/>
    <lineage>
        <taxon>Bacteria</taxon>
        <taxon>Pseudomonadati</taxon>
        <taxon>Pseudomonadota</taxon>
        <taxon>Acidithiobacillia</taxon>
        <taxon>Acidithiobacillales</taxon>
        <taxon>Acidithiobacillaceae</taxon>
        <taxon>Acidithiobacillus</taxon>
    </lineage>
</organism>
<evidence type="ECO:0000313" key="2">
    <source>
        <dbReference type="EMBL" id="BBF66450.1"/>
    </source>
</evidence>
<keyword evidence="3" id="KW-1185">Reference proteome</keyword>
<reference evidence="2 3" key="1">
    <citation type="journal article" date="2018" name="Microbiol. Resour. Announc.">
        <title>Complete Genome Sequence of Acidithiobacillus ferridurans JCM 18981.</title>
        <authorList>
            <person name="Miyauchi T."/>
            <person name="Kouzuma A."/>
            <person name="Abe T."/>
            <person name="Watanabe K."/>
        </authorList>
    </citation>
    <scope>NUCLEOTIDE SEQUENCE [LARGE SCALE GENOMIC DNA]</scope>
    <source>
        <strain evidence="3">ATCC 33020 / DSM 29468 / JCM 18981 / 11Fe</strain>
    </source>
</reference>
<keyword evidence="1" id="KW-1133">Transmembrane helix</keyword>
<evidence type="ECO:0000313" key="3">
    <source>
        <dbReference type="Proteomes" id="UP000280188"/>
    </source>
</evidence>
<evidence type="ECO:0000256" key="1">
    <source>
        <dbReference type="SAM" id="Phobius"/>
    </source>
</evidence>
<name>A0A2Z6IL16_ACIFI</name>